<feature type="compositionally biased region" description="Low complexity" evidence="4">
    <location>
        <begin position="468"/>
        <end position="482"/>
    </location>
</feature>
<accession>A0AAN6VPL6</accession>
<evidence type="ECO:0000256" key="1">
    <source>
        <dbReference type="ARBA" id="ARBA00022737"/>
    </source>
</evidence>
<keyword evidence="6" id="KW-1185">Reference proteome</keyword>
<dbReference type="PROSITE" id="PS50088">
    <property type="entry name" value="ANK_REPEAT"/>
    <property type="match status" value="6"/>
</dbReference>
<dbReference type="EMBL" id="MU856896">
    <property type="protein sequence ID" value="KAK4155065.1"/>
    <property type="molecule type" value="Genomic_DNA"/>
</dbReference>
<dbReference type="Gene3D" id="1.25.40.20">
    <property type="entry name" value="Ankyrin repeat-containing domain"/>
    <property type="match status" value="3"/>
</dbReference>
<keyword evidence="1" id="KW-0677">Repeat</keyword>
<feature type="repeat" description="ANK" evidence="3">
    <location>
        <begin position="418"/>
        <end position="450"/>
    </location>
</feature>
<feature type="repeat" description="ANK" evidence="3">
    <location>
        <begin position="305"/>
        <end position="337"/>
    </location>
</feature>
<feature type="repeat" description="ANK" evidence="3">
    <location>
        <begin position="339"/>
        <end position="384"/>
    </location>
</feature>
<feature type="repeat" description="ANK" evidence="3">
    <location>
        <begin position="107"/>
        <end position="139"/>
    </location>
</feature>
<reference evidence="5" key="2">
    <citation type="submission" date="2023-05" db="EMBL/GenBank/DDBJ databases">
        <authorList>
            <consortium name="Lawrence Berkeley National Laboratory"/>
            <person name="Steindorff A."/>
            <person name="Hensen N."/>
            <person name="Bonometti L."/>
            <person name="Westerberg I."/>
            <person name="Brannstrom I.O."/>
            <person name="Guillou S."/>
            <person name="Cros-Aarteil S."/>
            <person name="Calhoun S."/>
            <person name="Haridas S."/>
            <person name="Kuo A."/>
            <person name="Mondo S."/>
            <person name="Pangilinan J."/>
            <person name="Riley R."/>
            <person name="Labutti K."/>
            <person name="Andreopoulos B."/>
            <person name="Lipzen A."/>
            <person name="Chen C."/>
            <person name="Yanf M."/>
            <person name="Daum C."/>
            <person name="Ng V."/>
            <person name="Clum A."/>
            <person name="Ohm R."/>
            <person name="Martin F."/>
            <person name="Silar P."/>
            <person name="Natvig D."/>
            <person name="Lalanne C."/>
            <person name="Gautier V."/>
            <person name="Ament-Velasquez S.L."/>
            <person name="Kruys A."/>
            <person name="Hutchinson M.I."/>
            <person name="Powell A.J."/>
            <person name="Barry K."/>
            <person name="Miller A.N."/>
            <person name="Grigoriev I.V."/>
            <person name="Debuchy R."/>
            <person name="Gladieux P."/>
            <person name="Thoren M.H."/>
            <person name="Johannesson H."/>
        </authorList>
    </citation>
    <scope>NUCLEOTIDE SEQUENCE</scope>
    <source>
        <strain evidence="5">CBS 538.74</strain>
    </source>
</reference>
<evidence type="ECO:0000313" key="5">
    <source>
        <dbReference type="EMBL" id="KAK4155065.1"/>
    </source>
</evidence>
<feature type="repeat" description="ANK" evidence="3">
    <location>
        <begin position="385"/>
        <end position="417"/>
    </location>
</feature>
<reference evidence="5" key="1">
    <citation type="journal article" date="2023" name="Mol. Phylogenet. Evol.">
        <title>Genome-scale phylogeny and comparative genomics of the fungal order Sordariales.</title>
        <authorList>
            <person name="Hensen N."/>
            <person name="Bonometti L."/>
            <person name="Westerberg I."/>
            <person name="Brannstrom I.O."/>
            <person name="Guillou S."/>
            <person name="Cros-Aarteil S."/>
            <person name="Calhoun S."/>
            <person name="Haridas S."/>
            <person name="Kuo A."/>
            <person name="Mondo S."/>
            <person name="Pangilinan J."/>
            <person name="Riley R."/>
            <person name="LaButti K."/>
            <person name="Andreopoulos B."/>
            <person name="Lipzen A."/>
            <person name="Chen C."/>
            <person name="Yan M."/>
            <person name="Daum C."/>
            <person name="Ng V."/>
            <person name="Clum A."/>
            <person name="Steindorff A."/>
            <person name="Ohm R.A."/>
            <person name="Martin F."/>
            <person name="Silar P."/>
            <person name="Natvig D.O."/>
            <person name="Lalanne C."/>
            <person name="Gautier V."/>
            <person name="Ament-Velasquez S.L."/>
            <person name="Kruys A."/>
            <person name="Hutchinson M.I."/>
            <person name="Powell A.J."/>
            <person name="Barry K."/>
            <person name="Miller A.N."/>
            <person name="Grigoriev I.V."/>
            <person name="Debuchy R."/>
            <person name="Gladieux P."/>
            <person name="Hiltunen Thoren M."/>
            <person name="Johannesson H."/>
        </authorList>
    </citation>
    <scope>NUCLEOTIDE SEQUENCE</scope>
    <source>
        <strain evidence="5">CBS 538.74</strain>
    </source>
</reference>
<dbReference type="InterPro" id="IPR002110">
    <property type="entry name" value="Ankyrin_rpt"/>
</dbReference>
<feature type="region of interest" description="Disordered" evidence="4">
    <location>
        <begin position="460"/>
        <end position="482"/>
    </location>
</feature>
<keyword evidence="2 3" id="KW-0040">ANK repeat</keyword>
<dbReference type="SUPFAM" id="SSF48403">
    <property type="entry name" value="Ankyrin repeat"/>
    <property type="match status" value="1"/>
</dbReference>
<evidence type="ECO:0000256" key="4">
    <source>
        <dbReference type="SAM" id="MobiDB-lite"/>
    </source>
</evidence>
<protein>
    <submittedName>
        <fullName evidence="5">Ankyrin repeat-containing domain protein</fullName>
    </submittedName>
</protein>
<dbReference type="Proteomes" id="UP001302745">
    <property type="component" value="Unassembled WGS sequence"/>
</dbReference>
<dbReference type="SMART" id="SM00248">
    <property type="entry name" value="ANK"/>
    <property type="match status" value="9"/>
</dbReference>
<evidence type="ECO:0000256" key="2">
    <source>
        <dbReference type="ARBA" id="ARBA00023043"/>
    </source>
</evidence>
<organism evidence="5 6">
    <name type="scientific">Chaetomidium leptoderma</name>
    <dbReference type="NCBI Taxonomy" id="669021"/>
    <lineage>
        <taxon>Eukaryota</taxon>
        <taxon>Fungi</taxon>
        <taxon>Dikarya</taxon>
        <taxon>Ascomycota</taxon>
        <taxon>Pezizomycotina</taxon>
        <taxon>Sordariomycetes</taxon>
        <taxon>Sordariomycetidae</taxon>
        <taxon>Sordariales</taxon>
        <taxon>Chaetomiaceae</taxon>
        <taxon>Chaetomidium</taxon>
    </lineage>
</organism>
<dbReference type="PANTHER" id="PTHR24126">
    <property type="entry name" value="ANKYRIN REPEAT, PH AND SEC7 DOMAIN CONTAINING PROTEIN SECG-RELATED"/>
    <property type="match status" value="1"/>
</dbReference>
<name>A0AAN6VPL6_9PEZI</name>
<dbReference type="InterPro" id="IPR036770">
    <property type="entry name" value="Ankyrin_rpt-contain_sf"/>
</dbReference>
<dbReference type="AlphaFoldDB" id="A0AAN6VPL6"/>
<evidence type="ECO:0000256" key="3">
    <source>
        <dbReference type="PROSITE-ProRule" id="PRU00023"/>
    </source>
</evidence>
<comment type="caution">
    <text evidence="5">The sequence shown here is derived from an EMBL/GenBank/DDBJ whole genome shotgun (WGS) entry which is preliminary data.</text>
</comment>
<gene>
    <name evidence="5" type="ORF">C8A00DRAFT_13875</name>
</gene>
<dbReference type="Pfam" id="PF12796">
    <property type="entry name" value="Ank_2"/>
    <property type="match status" value="3"/>
</dbReference>
<dbReference type="PRINTS" id="PR01415">
    <property type="entry name" value="ANKYRIN"/>
</dbReference>
<evidence type="ECO:0000313" key="6">
    <source>
        <dbReference type="Proteomes" id="UP001302745"/>
    </source>
</evidence>
<sequence>MIQLLVGGITDRDQRKKASSAALSHAAEDPTLTAYLLSAGADVNSGWPLRLACRHGCEEVVRLLLAAGADPNGSDSDDGGQQGPPLSEVPGNLYLIRLLVEAGADVNGFRVMWQAAQLGSVPVLMLLVDAGANVNVEQTSGYALNGTTTGRPSEPLIEASGRGHVGAVRFLLAAGIDLDYVLEDGKTKGEQALEAACYSRREAVALLLMDAGVIKSPKTQVSPGMREGQPWLFTKAMGYAVTHGALAVMTRFLESGSVNPNGLTRDNLSGFTIDSRCFLVEAAERGHAEAVALLLDHGAQVEGVGGTIPLHSAASHGHVGVILALLDRGADVMARSSDEGKTALHFAASANLAYNLHFEDATTHRGDAIQLLLARGAEVDARSNDGLTPLQVAAREGVLGATQVLLEAGADFNVRDEEGWTPAHRAAWNKHREVVVALMMVGVSLDLETNDGLTVTDLLGAKDEDGSSADNSDSGSSSGDDW</sequence>
<proteinExistence type="predicted"/>
<dbReference type="PANTHER" id="PTHR24126:SF14">
    <property type="entry name" value="ANK_REP_REGION DOMAIN-CONTAINING PROTEIN"/>
    <property type="match status" value="1"/>
</dbReference>
<feature type="repeat" description="ANK" evidence="3">
    <location>
        <begin position="44"/>
        <end position="76"/>
    </location>
</feature>
<dbReference type="PROSITE" id="PS50297">
    <property type="entry name" value="ANK_REP_REGION"/>
    <property type="match status" value="3"/>
</dbReference>